<reference evidence="2 3" key="1">
    <citation type="submission" date="2024-04" db="EMBL/GenBank/DDBJ databases">
        <authorList>
            <person name="Fracassetti M."/>
        </authorList>
    </citation>
    <scope>NUCLEOTIDE SEQUENCE [LARGE SCALE GENOMIC DNA]</scope>
</reference>
<gene>
    <name evidence="2" type="ORF">LTRI10_LOCUS213</name>
</gene>
<proteinExistence type="predicted"/>
<dbReference type="PANTHER" id="PTHR33127:SF5">
    <property type="entry name" value="TRANSMEMBRANE PROTEIN"/>
    <property type="match status" value="1"/>
</dbReference>
<dbReference type="InterPro" id="IPR005174">
    <property type="entry name" value="KIB1-4_b-propeller"/>
</dbReference>
<sequence>MSGEHDRWANLLPEILRSIRERLSWKDYFSFRLTCRDWNFSTELDHGIYKKVKYPFLLHYPKVAKSTDDHSSPSVASSCCRAYSPAYGKTYYMRAPNEVSDACISCAAYGWLLFSGEFRIFFYRPSTGDIIQLPYYGPNLRGSFNRMSFSAPPTSPDCVVVGQVDLISEKETLILFIRRGQSCWNHDLGHVPNRMRLKNRRPRKLTTGDVRKMRVKSSVCSWSAANKFRRCVGDFFWPHYNSSPLFHRGAFYCLAQDGRLGVLNPKAKSKDKIWRVLDTSAADVFRDAKENEAYLVHCKGELLAVVVGPMGRFVRIVKFYEPTRAWRIVHDLENHVVLLSPAGCVAMECDEAAGLRRNTVHLPRFSGRNHHHVFYSLSTRRFHCFNEEDRTLDNLYDTKLPLVHAWMTPTFPFPCPRRKWDWSLKLKGRRRAMAKNIAGPKHRMIHPHYLVRNLSFTQPPPSHDDDEQYSIPLQRPKQSEAAPMARPCLVLRSGEGEARLIDLSSGKGGQLMEQLALRIGSKKVYSSGHGHLLVLIDNKARSCSLLYPSSMVEIPLPTWETPFSSYDDDGEEDLAVHVPRGESKLVVMVFGRMDDEQAGEDGVNKGKDVAMVWRDGDEKWTLHTRPSKLRVDAIHGGTVAHQGKIYGYVYDPWGKDDLAVVELRTGGYGIESTGATAPQFFSPGFCGDWRRLVESCGELLHIATYYAGDGLGKGCSGGTFIDAKVFKMDFSVMEWRVVEDVGDRAFLLGEWGCYACCASKSGLRRNSFYFTESNINLCVYDYGNRTISSSLLGPDVDDSWVACGFVMLYD</sequence>
<protein>
    <recommendedName>
        <fullName evidence="1">KIB1-4 beta-propeller domain-containing protein</fullName>
    </recommendedName>
</protein>
<dbReference type="PANTHER" id="PTHR33127">
    <property type="entry name" value="TRANSMEMBRANE PROTEIN"/>
    <property type="match status" value="1"/>
</dbReference>
<accession>A0AAV2C7S4</accession>
<name>A0AAV2C7S4_9ROSI</name>
<dbReference type="Proteomes" id="UP001497516">
    <property type="component" value="Chromosome 1"/>
</dbReference>
<dbReference type="Pfam" id="PF03478">
    <property type="entry name" value="Beta-prop_KIB1-4"/>
    <property type="match status" value="2"/>
</dbReference>
<organism evidence="2 3">
    <name type="scientific">Linum trigynum</name>
    <dbReference type="NCBI Taxonomy" id="586398"/>
    <lineage>
        <taxon>Eukaryota</taxon>
        <taxon>Viridiplantae</taxon>
        <taxon>Streptophyta</taxon>
        <taxon>Embryophyta</taxon>
        <taxon>Tracheophyta</taxon>
        <taxon>Spermatophyta</taxon>
        <taxon>Magnoliopsida</taxon>
        <taxon>eudicotyledons</taxon>
        <taxon>Gunneridae</taxon>
        <taxon>Pentapetalae</taxon>
        <taxon>rosids</taxon>
        <taxon>fabids</taxon>
        <taxon>Malpighiales</taxon>
        <taxon>Linaceae</taxon>
        <taxon>Linum</taxon>
    </lineage>
</organism>
<evidence type="ECO:0000313" key="3">
    <source>
        <dbReference type="Proteomes" id="UP001497516"/>
    </source>
</evidence>
<evidence type="ECO:0000259" key="1">
    <source>
        <dbReference type="Pfam" id="PF03478"/>
    </source>
</evidence>
<feature type="domain" description="KIB1-4 beta-propeller" evidence="1">
    <location>
        <begin position="83"/>
        <end position="362"/>
    </location>
</feature>
<evidence type="ECO:0000313" key="2">
    <source>
        <dbReference type="EMBL" id="CAL1352226.1"/>
    </source>
</evidence>
<dbReference type="AlphaFoldDB" id="A0AAV2C7S4"/>
<feature type="domain" description="KIB1-4 beta-propeller" evidence="1">
    <location>
        <begin position="518"/>
        <end position="781"/>
    </location>
</feature>
<dbReference type="EMBL" id="OZ034813">
    <property type="protein sequence ID" value="CAL1352226.1"/>
    <property type="molecule type" value="Genomic_DNA"/>
</dbReference>
<keyword evidence="3" id="KW-1185">Reference proteome</keyword>